<feature type="domain" description="BPTI/Kunitz inhibitor" evidence="4">
    <location>
        <begin position="90"/>
        <end position="140"/>
    </location>
</feature>
<comment type="caution">
    <text evidence="5">The sequence shown here is derived from an EMBL/GenBank/DDBJ whole genome shotgun (WGS) entry which is preliminary data.</text>
</comment>
<protein>
    <recommendedName>
        <fullName evidence="4">BPTI/Kunitz inhibitor domain-containing protein</fullName>
    </recommendedName>
</protein>
<dbReference type="InterPro" id="IPR002223">
    <property type="entry name" value="Kunitz_BPTI"/>
</dbReference>
<organism evidence="5 6">
    <name type="scientific">Loxostege sticticalis</name>
    <name type="common">Beet webworm moth</name>
    <dbReference type="NCBI Taxonomy" id="481309"/>
    <lineage>
        <taxon>Eukaryota</taxon>
        <taxon>Metazoa</taxon>
        <taxon>Ecdysozoa</taxon>
        <taxon>Arthropoda</taxon>
        <taxon>Hexapoda</taxon>
        <taxon>Insecta</taxon>
        <taxon>Pterygota</taxon>
        <taxon>Neoptera</taxon>
        <taxon>Endopterygota</taxon>
        <taxon>Lepidoptera</taxon>
        <taxon>Glossata</taxon>
        <taxon>Ditrysia</taxon>
        <taxon>Pyraloidea</taxon>
        <taxon>Crambidae</taxon>
        <taxon>Pyraustinae</taxon>
        <taxon>Loxostege</taxon>
    </lineage>
</organism>
<reference evidence="5 6" key="1">
    <citation type="submission" date="2024-06" db="EMBL/GenBank/DDBJ databases">
        <title>A chromosome-level genome assembly of beet webworm, Loxostege sticticalis.</title>
        <authorList>
            <person name="Zhang Y."/>
        </authorList>
    </citation>
    <scope>NUCLEOTIDE SEQUENCE [LARGE SCALE GENOMIC DNA]</scope>
    <source>
        <strain evidence="5">AQ028</strain>
        <tissue evidence="5">Male pupae</tissue>
    </source>
</reference>
<dbReference type="EMBL" id="JBEDNZ010000019">
    <property type="protein sequence ID" value="KAL0820124.1"/>
    <property type="molecule type" value="Genomic_DNA"/>
</dbReference>
<dbReference type="SMART" id="SM00131">
    <property type="entry name" value="KU"/>
    <property type="match status" value="1"/>
</dbReference>
<dbReference type="InterPro" id="IPR036880">
    <property type="entry name" value="Kunitz_BPTI_sf"/>
</dbReference>
<dbReference type="SUPFAM" id="SSF57362">
    <property type="entry name" value="BPTI-like"/>
    <property type="match status" value="1"/>
</dbReference>
<dbReference type="PANTHER" id="PTHR10083:SF374">
    <property type="entry name" value="BPTI_KUNITZ INHIBITOR DOMAIN-CONTAINING PROTEIN"/>
    <property type="match status" value="1"/>
</dbReference>
<keyword evidence="1" id="KW-0646">Protease inhibitor</keyword>
<dbReference type="PRINTS" id="PR00759">
    <property type="entry name" value="BASICPTASE"/>
</dbReference>
<evidence type="ECO:0000259" key="4">
    <source>
        <dbReference type="PROSITE" id="PS50279"/>
    </source>
</evidence>
<dbReference type="PROSITE" id="PS50279">
    <property type="entry name" value="BPTI_KUNITZ_2"/>
    <property type="match status" value="1"/>
</dbReference>
<proteinExistence type="predicted"/>
<keyword evidence="2" id="KW-0722">Serine protease inhibitor</keyword>
<dbReference type="AlphaFoldDB" id="A0ABD0SM93"/>
<evidence type="ECO:0000256" key="1">
    <source>
        <dbReference type="ARBA" id="ARBA00022690"/>
    </source>
</evidence>
<dbReference type="PROSITE" id="PS00280">
    <property type="entry name" value="BPTI_KUNITZ_1"/>
    <property type="match status" value="1"/>
</dbReference>
<gene>
    <name evidence="5" type="ORF">ABMA28_006063</name>
</gene>
<accession>A0ABD0SM93</accession>
<dbReference type="PANTHER" id="PTHR10083">
    <property type="entry name" value="KUNITZ-TYPE PROTEASE INHIBITOR-RELATED"/>
    <property type="match status" value="1"/>
</dbReference>
<dbReference type="Gene3D" id="4.10.410.10">
    <property type="entry name" value="Pancreatic trypsin inhibitor Kunitz domain"/>
    <property type="match status" value="1"/>
</dbReference>
<dbReference type="GO" id="GO:0004867">
    <property type="term" value="F:serine-type endopeptidase inhibitor activity"/>
    <property type="evidence" value="ECO:0007669"/>
    <property type="project" value="UniProtKB-KW"/>
</dbReference>
<evidence type="ECO:0000313" key="5">
    <source>
        <dbReference type="EMBL" id="KAL0820124.1"/>
    </source>
</evidence>
<sequence>MLDPNNPAIWSGWKPPPGAPKAWDTWINNYNQRNKGKGSAHDPALHGEHPYGHNIKGWPDDWNGMGPPLEGMAPPPWAYVPKNMGKPSYCYDRPLQGHCKESHTRYGYNGYMDQCMPFEYSGCGGNRNNFVKEENCKKTCMAIPTSGCDTDSKIPVDSWVWSRRCGYSDDEPSDYMEVRHY</sequence>
<evidence type="ECO:0000256" key="2">
    <source>
        <dbReference type="ARBA" id="ARBA00022900"/>
    </source>
</evidence>
<evidence type="ECO:0000256" key="3">
    <source>
        <dbReference type="ARBA" id="ARBA00023157"/>
    </source>
</evidence>
<keyword evidence="3" id="KW-1015">Disulfide bond</keyword>
<name>A0ABD0SM93_LOXSC</name>
<dbReference type="Proteomes" id="UP001549921">
    <property type="component" value="Unassembled WGS sequence"/>
</dbReference>
<evidence type="ECO:0000313" key="6">
    <source>
        <dbReference type="Proteomes" id="UP001549921"/>
    </source>
</evidence>
<dbReference type="InterPro" id="IPR050098">
    <property type="entry name" value="TFPI/VKTCI-like"/>
</dbReference>
<dbReference type="Pfam" id="PF00014">
    <property type="entry name" value="Kunitz_BPTI"/>
    <property type="match status" value="1"/>
</dbReference>
<dbReference type="InterPro" id="IPR020901">
    <property type="entry name" value="Prtase_inh_Kunz-CS"/>
</dbReference>